<feature type="transmembrane region" description="Helical" evidence="1">
    <location>
        <begin position="183"/>
        <end position="205"/>
    </location>
</feature>
<dbReference type="OrthoDB" id="4627516at2"/>
<dbReference type="RefSeq" id="WP_085326508.1">
    <property type="nucleotide sequence ID" value="NZ_NCXP01000025.1"/>
</dbReference>
<dbReference type="InterPro" id="IPR021315">
    <property type="entry name" value="Gap/Sap"/>
</dbReference>
<gene>
    <name evidence="2" type="ORF">B8W66_17330</name>
</gene>
<protein>
    <recommendedName>
        <fullName evidence="4">Gap protein</fullName>
    </recommendedName>
</protein>
<feature type="transmembrane region" description="Helical" evidence="1">
    <location>
        <begin position="226"/>
        <end position="245"/>
    </location>
</feature>
<sequence length="247" mass="25810">MWVAVLFFGIGNSLDPLRFGLTALLLSRPRPVANLLAFWLGGITAGIGVATAVLLLLREVALGLLEDAASAFESAQSSVAILAAGRLQITLGVLALLVAAVLRARHQARVAVHSGGAPALAPQPSRPNPLARLMSNLQDMLDRGLIWGAFAAGLGSATPPAECLIVLTAIMASGAPVGVQFSAFVAFTLLLLAVVEISLVAYLAVPRKAEAVVMQLDRWVRAHRPQITQTVLIVVGIAWVVQGIGRL</sequence>
<keyword evidence="1" id="KW-1133">Transmembrane helix</keyword>
<organism evidence="2 3">
    <name type="scientific">Mycobacterium decipiens</name>
    <dbReference type="NCBI Taxonomy" id="1430326"/>
    <lineage>
        <taxon>Bacteria</taxon>
        <taxon>Bacillati</taxon>
        <taxon>Actinomycetota</taxon>
        <taxon>Actinomycetes</taxon>
        <taxon>Mycobacteriales</taxon>
        <taxon>Mycobacteriaceae</taxon>
        <taxon>Mycobacterium</taxon>
    </lineage>
</organism>
<dbReference type="AlphaFoldDB" id="A0A1X2LRU9"/>
<reference evidence="2 3" key="1">
    <citation type="submission" date="2017-04" db="EMBL/GenBank/DDBJ databases">
        <title>The new phylogeny of genus Mycobacterium.</title>
        <authorList>
            <person name="Tortoli E."/>
            <person name="Trovato A."/>
            <person name="Cirillo D.M."/>
        </authorList>
    </citation>
    <scope>NUCLEOTIDE SEQUENCE [LARGE SCALE GENOMIC DNA]</scope>
    <source>
        <strain evidence="2 3">TBL 1200985</strain>
    </source>
</reference>
<accession>A0A1X2LRU9</accession>
<evidence type="ECO:0008006" key="4">
    <source>
        <dbReference type="Google" id="ProtNLM"/>
    </source>
</evidence>
<feature type="transmembrane region" description="Helical" evidence="1">
    <location>
        <begin position="144"/>
        <end position="171"/>
    </location>
</feature>
<dbReference type="Pfam" id="PF11139">
    <property type="entry name" value="SfLAP"/>
    <property type="match status" value="1"/>
</dbReference>
<dbReference type="EMBL" id="NCXP01000025">
    <property type="protein sequence ID" value="OSC39381.1"/>
    <property type="molecule type" value="Genomic_DNA"/>
</dbReference>
<keyword evidence="1" id="KW-0812">Transmembrane</keyword>
<evidence type="ECO:0000313" key="2">
    <source>
        <dbReference type="EMBL" id="OSC39381.1"/>
    </source>
</evidence>
<feature type="transmembrane region" description="Helical" evidence="1">
    <location>
        <begin position="33"/>
        <end position="57"/>
    </location>
</feature>
<dbReference type="Proteomes" id="UP000193247">
    <property type="component" value="Unassembled WGS sequence"/>
</dbReference>
<feature type="transmembrane region" description="Helical" evidence="1">
    <location>
        <begin position="6"/>
        <end position="26"/>
    </location>
</feature>
<evidence type="ECO:0000256" key="1">
    <source>
        <dbReference type="SAM" id="Phobius"/>
    </source>
</evidence>
<keyword evidence="3" id="KW-1185">Reference proteome</keyword>
<name>A0A1X2LRU9_9MYCO</name>
<comment type="caution">
    <text evidence="2">The sequence shown here is derived from an EMBL/GenBank/DDBJ whole genome shotgun (WGS) entry which is preliminary data.</text>
</comment>
<dbReference type="STRING" id="1430326.B8W66_17330"/>
<evidence type="ECO:0000313" key="3">
    <source>
        <dbReference type="Proteomes" id="UP000193247"/>
    </source>
</evidence>
<proteinExistence type="predicted"/>
<keyword evidence="1" id="KW-0472">Membrane</keyword>
<feature type="transmembrane region" description="Helical" evidence="1">
    <location>
        <begin position="77"/>
        <end position="102"/>
    </location>
</feature>